<dbReference type="OrthoDB" id="9451547at2759"/>
<evidence type="ECO:0000313" key="3">
    <source>
        <dbReference type="Proteomes" id="UP000019373"/>
    </source>
</evidence>
<feature type="transmembrane region" description="Helical" evidence="1">
    <location>
        <begin position="360"/>
        <end position="386"/>
    </location>
</feature>
<dbReference type="PANTHER" id="PTHR35043:SF8">
    <property type="entry name" value="DUF4220 DOMAIN-CONTAINING PROTEIN"/>
    <property type="match status" value="1"/>
</dbReference>
<dbReference type="RefSeq" id="XP_007800640.1">
    <property type="nucleotide sequence ID" value="XM_007802449.1"/>
</dbReference>
<gene>
    <name evidence="2" type="ORF">EPUS_00890</name>
</gene>
<dbReference type="EMBL" id="KE720941">
    <property type="protein sequence ID" value="ERF73637.1"/>
    <property type="molecule type" value="Genomic_DNA"/>
</dbReference>
<proteinExistence type="predicted"/>
<dbReference type="PANTHER" id="PTHR35043">
    <property type="entry name" value="TRANSCRIPTION FACTOR DOMAIN-CONTAINING PROTEIN"/>
    <property type="match status" value="1"/>
</dbReference>
<dbReference type="Proteomes" id="UP000019373">
    <property type="component" value="Unassembled WGS sequence"/>
</dbReference>
<sequence length="457" mass="51454">MANFTTRADSDLAYGWVVQPDGRGTIDILYNCLVTTFLCSWSALFLNIPAEYIGPLAFVAHKLRFMIFAIAFPEMLTGMAAEQWRSACQSVEDFSQLAKRWESASRLCQPFGSDSQAKENLNRLKCSPWTMRHAFFADMGGFLLDCPGCRPFPIDAQQLLYVVENYYLEYPNVEKRTIEDRDKADGFARAITLTQIVWFLVQSLGRTVQHLDLSTIELSTLAFIFCTLNTFFFWRHKPLDVVTPIVLSCSTPIEEILIGAGKGPQKPYSQTPLDFVKPPVSRRSLCAPFWFGIKTVLDWRERSNDLPIKAFENSRTIPPRGLAAADLVFAIIFSFSYFGIHLAGWNFVFPSRTEQLLWRVSSLTLLGLLVIYLAAVVFGTVMGGWLARTFFDNYEETTILGVGSLLPRWTAILFHGPVVAAYALARMYIIVEGFVSLRSLSFTAFASVDWSKLVGGT</sequence>
<reference evidence="3" key="1">
    <citation type="journal article" date="2014" name="BMC Genomics">
        <title>Genome characteristics reveal the impact of lichenization on lichen-forming fungus Endocarpon pusillum Hedwig (Verrucariales, Ascomycota).</title>
        <authorList>
            <person name="Wang Y.-Y."/>
            <person name="Liu B."/>
            <person name="Zhang X.-Y."/>
            <person name="Zhou Q.-M."/>
            <person name="Zhang T."/>
            <person name="Li H."/>
            <person name="Yu Y.-F."/>
            <person name="Zhang X.-L."/>
            <person name="Hao X.-Y."/>
            <person name="Wang M."/>
            <person name="Wang L."/>
            <person name="Wei J.-C."/>
        </authorList>
    </citation>
    <scope>NUCLEOTIDE SEQUENCE [LARGE SCALE GENOMIC DNA]</scope>
    <source>
        <strain evidence="3">Z07020 / HMAS-L-300199</strain>
    </source>
</reference>
<evidence type="ECO:0000256" key="1">
    <source>
        <dbReference type="SAM" id="Phobius"/>
    </source>
</evidence>
<keyword evidence="3" id="KW-1185">Reference proteome</keyword>
<accession>U1G893</accession>
<protein>
    <submittedName>
        <fullName evidence="2">Uncharacterized protein</fullName>
    </submittedName>
</protein>
<dbReference type="eggNOG" id="ENOG502SN5R">
    <property type="taxonomic scope" value="Eukaryota"/>
</dbReference>
<keyword evidence="1" id="KW-1133">Transmembrane helix</keyword>
<dbReference type="HOGENOM" id="CLU_022883_1_0_1"/>
<feature type="transmembrane region" description="Helical" evidence="1">
    <location>
        <begin position="406"/>
        <end position="429"/>
    </location>
</feature>
<keyword evidence="1" id="KW-0472">Membrane</keyword>
<name>U1G893_ENDPU</name>
<dbReference type="AlphaFoldDB" id="U1G893"/>
<evidence type="ECO:0000313" key="2">
    <source>
        <dbReference type="EMBL" id="ERF73637.1"/>
    </source>
</evidence>
<feature type="transmembrane region" description="Helical" evidence="1">
    <location>
        <begin position="327"/>
        <end position="348"/>
    </location>
</feature>
<dbReference type="OMA" id="EWAISTI"/>
<dbReference type="GeneID" id="19235950"/>
<organism evidence="2 3">
    <name type="scientific">Endocarpon pusillum (strain Z07020 / HMAS-L-300199)</name>
    <name type="common">Lichen-forming fungus</name>
    <dbReference type="NCBI Taxonomy" id="1263415"/>
    <lineage>
        <taxon>Eukaryota</taxon>
        <taxon>Fungi</taxon>
        <taxon>Dikarya</taxon>
        <taxon>Ascomycota</taxon>
        <taxon>Pezizomycotina</taxon>
        <taxon>Eurotiomycetes</taxon>
        <taxon>Chaetothyriomycetidae</taxon>
        <taxon>Verrucariales</taxon>
        <taxon>Verrucariaceae</taxon>
        <taxon>Endocarpon</taxon>
    </lineage>
</organism>
<keyword evidence="1" id="KW-0812">Transmembrane</keyword>